<organism evidence="1 2">
    <name type="scientific">Chroococcidiopsis cubana SAG 39.79</name>
    <dbReference type="NCBI Taxonomy" id="388085"/>
    <lineage>
        <taxon>Bacteria</taxon>
        <taxon>Bacillati</taxon>
        <taxon>Cyanobacteriota</taxon>
        <taxon>Cyanophyceae</taxon>
        <taxon>Chroococcidiopsidales</taxon>
        <taxon>Chroococcidiopsidaceae</taxon>
        <taxon>Chroococcidiopsis</taxon>
    </lineage>
</organism>
<protein>
    <recommendedName>
        <fullName evidence="3">VWFA domain-containing protein</fullName>
    </recommendedName>
</protein>
<comment type="caution">
    <text evidence="1">The sequence shown here is derived from an EMBL/GenBank/DDBJ whole genome shotgun (WGS) entry which is preliminary data.</text>
</comment>
<sequence>MGIGNGSTWTSSREPSGSITSILLPAQVDNTIEQQQHFDRADIVMITDGKCDVQREFLEQLKVKQQQREFSIYGVLIGGADERQMKQFCDRIWVVQDLVSDEVAIEELFLL</sequence>
<dbReference type="AlphaFoldDB" id="A0AB37UDV4"/>
<evidence type="ECO:0000313" key="1">
    <source>
        <dbReference type="EMBL" id="RUT07973.1"/>
    </source>
</evidence>
<dbReference type="Proteomes" id="UP000282574">
    <property type="component" value="Unassembled WGS sequence"/>
</dbReference>
<dbReference type="PANTHER" id="PTHR36846">
    <property type="entry name" value="PROTEIN VIAA"/>
    <property type="match status" value="1"/>
</dbReference>
<accession>A0AB37UDV4</accession>
<dbReference type="GO" id="GO:0005829">
    <property type="term" value="C:cytosol"/>
    <property type="evidence" value="ECO:0007669"/>
    <property type="project" value="TreeGrafter"/>
</dbReference>
<dbReference type="RefSeq" id="WP_181246345.1">
    <property type="nucleotide sequence ID" value="NZ_JAVKZF010000001.1"/>
</dbReference>
<name>A0AB37UDV4_9CYAN</name>
<reference evidence="1 2" key="1">
    <citation type="journal article" date="2019" name="Genome Biol. Evol.">
        <title>Day and night: Metabolic profiles and evolutionary relationships of six axenic non-marine cyanobacteria.</title>
        <authorList>
            <person name="Will S.E."/>
            <person name="Henke P."/>
            <person name="Boedeker C."/>
            <person name="Huang S."/>
            <person name="Brinkmann H."/>
            <person name="Rohde M."/>
            <person name="Jarek M."/>
            <person name="Friedl T."/>
            <person name="Seufert S."/>
            <person name="Schumacher M."/>
            <person name="Overmann J."/>
            <person name="Neumann-Schaal M."/>
            <person name="Petersen J."/>
        </authorList>
    </citation>
    <scope>NUCLEOTIDE SEQUENCE [LARGE SCALE GENOMIC DNA]</scope>
    <source>
        <strain evidence="1 2">SAG 39.79</strain>
    </source>
</reference>
<dbReference type="PANTHER" id="PTHR36846:SF1">
    <property type="entry name" value="PROTEIN VIAA"/>
    <property type="match status" value="1"/>
</dbReference>
<evidence type="ECO:0000313" key="2">
    <source>
        <dbReference type="Proteomes" id="UP000282574"/>
    </source>
</evidence>
<keyword evidence="2" id="KW-1185">Reference proteome</keyword>
<proteinExistence type="predicted"/>
<gene>
    <name evidence="1" type="ORF">DSM107010_49230</name>
</gene>
<evidence type="ECO:0008006" key="3">
    <source>
        <dbReference type="Google" id="ProtNLM"/>
    </source>
</evidence>
<dbReference type="EMBL" id="RSCK01000058">
    <property type="protein sequence ID" value="RUT07973.1"/>
    <property type="molecule type" value="Genomic_DNA"/>
</dbReference>